<evidence type="ECO:0000256" key="3">
    <source>
        <dbReference type="ARBA" id="ARBA00022989"/>
    </source>
</evidence>
<keyword evidence="4 5" id="KW-0472">Membrane</keyword>
<dbReference type="InterPro" id="IPR044878">
    <property type="entry name" value="UbiA_sf"/>
</dbReference>
<reference evidence="6" key="1">
    <citation type="submission" date="2022-10" db="EMBL/GenBank/DDBJ databases">
        <title>Rhodococcus sp.75.</title>
        <authorList>
            <person name="Sun M."/>
        </authorList>
    </citation>
    <scope>NUCLEOTIDE SEQUENCE</scope>
    <source>
        <strain evidence="6">75</strain>
    </source>
</reference>
<evidence type="ECO:0000256" key="2">
    <source>
        <dbReference type="ARBA" id="ARBA00022692"/>
    </source>
</evidence>
<dbReference type="Proteomes" id="UP001164965">
    <property type="component" value="Chromosome"/>
</dbReference>
<keyword evidence="7" id="KW-1185">Reference proteome</keyword>
<feature type="transmembrane region" description="Helical" evidence="5">
    <location>
        <begin position="222"/>
        <end position="240"/>
    </location>
</feature>
<protein>
    <submittedName>
        <fullName evidence="6">UbiA family prenyltransferase</fullName>
    </submittedName>
</protein>
<evidence type="ECO:0000256" key="5">
    <source>
        <dbReference type="SAM" id="Phobius"/>
    </source>
</evidence>
<dbReference type="Pfam" id="PF01040">
    <property type="entry name" value="UbiA"/>
    <property type="match status" value="1"/>
</dbReference>
<keyword evidence="3 5" id="KW-1133">Transmembrane helix</keyword>
<organism evidence="6 7">
    <name type="scientific">Rhodococcus antarcticus</name>
    <dbReference type="NCBI Taxonomy" id="2987751"/>
    <lineage>
        <taxon>Bacteria</taxon>
        <taxon>Bacillati</taxon>
        <taxon>Actinomycetota</taxon>
        <taxon>Actinomycetes</taxon>
        <taxon>Mycobacteriales</taxon>
        <taxon>Nocardiaceae</taxon>
        <taxon>Rhodococcus</taxon>
    </lineage>
</organism>
<evidence type="ECO:0000256" key="4">
    <source>
        <dbReference type="ARBA" id="ARBA00023136"/>
    </source>
</evidence>
<proteinExistence type="predicted"/>
<dbReference type="Gene3D" id="1.10.357.140">
    <property type="entry name" value="UbiA prenyltransferase"/>
    <property type="match status" value="1"/>
</dbReference>
<feature type="transmembrane region" description="Helical" evidence="5">
    <location>
        <begin position="191"/>
        <end position="210"/>
    </location>
</feature>
<dbReference type="Gene3D" id="1.20.120.1780">
    <property type="entry name" value="UbiA prenyltransferase"/>
    <property type="match status" value="1"/>
</dbReference>
<dbReference type="RefSeq" id="WP_265382284.1">
    <property type="nucleotide sequence ID" value="NZ_CP110615.1"/>
</dbReference>
<sequence>MVRALAGSCHPGPTVAVTLVGVLLGAGAGLGAVPLALLGAAVLSGQLSVGWSNDAVDAERDAGVGRTDKPAAAGRVGRVVLWRAAVLAAAATVVLSVALGVSAGVALLLLPVAGWAYNLGLKGTWFSGAAYAVGFAGLPAGVFLAAGPVVPVWAPVAGALLGLGAHVANVLPDLADDEATGVRGLPHRIGVRASAVLLAVSLGAASVLAALGPPGDPGVPRLVGAAVAVVTAVVLAVAVARRPDSRAAFPAVLVLAVLTVVLVVVGA</sequence>
<evidence type="ECO:0000313" key="7">
    <source>
        <dbReference type="Proteomes" id="UP001164965"/>
    </source>
</evidence>
<evidence type="ECO:0000256" key="1">
    <source>
        <dbReference type="ARBA" id="ARBA00004141"/>
    </source>
</evidence>
<feature type="transmembrane region" description="Helical" evidence="5">
    <location>
        <begin position="84"/>
        <end position="113"/>
    </location>
</feature>
<feature type="transmembrane region" description="Helical" evidence="5">
    <location>
        <begin position="125"/>
        <end position="146"/>
    </location>
</feature>
<keyword evidence="2 5" id="KW-0812">Transmembrane</keyword>
<gene>
    <name evidence="6" type="ORF">RHODO2019_13560</name>
</gene>
<dbReference type="InterPro" id="IPR000537">
    <property type="entry name" value="UbiA_prenyltransferase"/>
</dbReference>
<name>A0ABY6NXQ8_9NOCA</name>
<feature type="transmembrane region" description="Helical" evidence="5">
    <location>
        <begin position="12"/>
        <end position="43"/>
    </location>
</feature>
<dbReference type="EMBL" id="CP110615">
    <property type="protein sequence ID" value="UZJ24177.1"/>
    <property type="molecule type" value="Genomic_DNA"/>
</dbReference>
<accession>A0ABY6NXQ8</accession>
<feature type="transmembrane region" description="Helical" evidence="5">
    <location>
        <begin position="247"/>
        <end position="266"/>
    </location>
</feature>
<comment type="subcellular location">
    <subcellularLocation>
        <location evidence="1">Membrane</location>
        <topology evidence="1">Multi-pass membrane protein</topology>
    </subcellularLocation>
</comment>
<feature type="transmembrane region" description="Helical" evidence="5">
    <location>
        <begin position="152"/>
        <end position="171"/>
    </location>
</feature>
<evidence type="ECO:0000313" key="6">
    <source>
        <dbReference type="EMBL" id="UZJ24177.1"/>
    </source>
</evidence>